<dbReference type="InterPro" id="IPR011032">
    <property type="entry name" value="GroES-like_sf"/>
</dbReference>
<dbReference type="InterPro" id="IPR013149">
    <property type="entry name" value="ADH-like_C"/>
</dbReference>
<comment type="similarity">
    <text evidence="1">Belongs to the zinc-containing alcohol dehydrogenase family.</text>
</comment>
<dbReference type="CDD" id="cd08249">
    <property type="entry name" value="enoyl_reductase_like"/>
    <property type="match status" value="1"/>
</dbReference>
<dbReference type="SMART" id="SM00829">
    <property type="entry name" value="PKS_ER"/>
    <property type="match status" value="1"/>
</dbReference>
<dbReference type="InterPro" id="IPR013154">
    <property type="entry name" value="ADH-like_N"/>
</dbReference>
<dbReference type="SUPFAM" id="SSF51735">
    <property type="entry name" value="NAD(P)-binding Rossmann-fold domains"/>
    <property type="match status" value="1"/>
</dbReference>
<dbReference type="InterPro" id="IPR036291">
    <property type="entry name" value="NAD(P)-bd_dom_sf"/>
</dbReference>
<proteinExistence type="inferred from homology"/>
<keyword evidence="2" id="KW-0560">Oxidoreductase</keyword>
<dbReference type="FunCoup" id="A0A2T3BEQ8">
    <property type="interactions" value="217"/>
</dbReference>
<evidence type="ECO:0000256" key="1">
    <source>
        <dbReference type="ARBA" id="ARBA00008072"/>
    </source>
</evidence>
<protein>
    <recommendedName>
        <fullName evidence="3">Enoyl reductase (ER) domain-containing protein</fullName>
    </recommendedName>
</protein>
<feature type="domain" description="Enoyl reductase (ER)" evidence="3">
    <location>
        <begin position="13"/>
        <end position="348"/>
    </location>
</feature>
<dbReference type="Proteomes" id="UP000241818">
    <property type="component" value="Unassembled WGS sequence"/>
</dbReference>
<dbReference type="Gene3D" id="3.40.50.720">
    <property type="entry name" value="NAD(P)-binding Rossmann-like Domain"/>
    <property type="match status" value="1"/>
</dbReference>
<dbReference type="InterPro" id="IPR047122">
    <property type="entry name" value="Trans-enoyl_RdTase-like"/>
</dbReference>
<accession>A0A2T3BEQ8</accession>
<dbReference type="EMBL" id="KZ679006">
    <property type="protein sequence ID" value="PSS27862.1"/>
    <property type="molecule type" value="Genomic_DNA"/>
</dbReference>
<dbReference type="PANTHER" id="PTHR45348:SF2">
    <property type="entry name" value="ZINC-TYPE ALCOHOL DEHYDROGENASE-LIKE PROTEIN C2E1P3.01"/>
    <property type="match status" value="1"/>
</dbReference>
<dbReference type="Pfam" id="PF08240">
    <property type="entry name" value="ADH_N"/>
    <property type="match status" value="1"/>
</dbReference>
<sequence length="350" mass="37915">MSKNTAIIVKDKGVATAAEVPIPKLRDDYIIVNVKAVALNPTDWKHVDFLTTAGTHIGCDYAGVVEEVGSKVTKGFKKGDRVAGFSHGGNEVHKEDGAFGNYITAKGDIQIKIPDNLSFEQAATLGVGITTVGQGLYQSLGLPLPTKPAAEKIPLLIYGGSTATGSLAIQFAKLSNCEVITTCSPRNFEYVKSLGADHTFDYRSPTCSKDIKELTKDKLAYVFDCISEGDSTKISLEAMSSSGGTYSTLLPVDPELTKKLNPKVELKSTLGYTVVGEYFKFGSTDMPARPQDFEFGKMWWEQARELLEKGAIKVHRPSVNKYGTGFDGILKGMDAMREGKVSSEKLVYTL</sequence>
<dbReference type="AlphaFoldDB" id="A0A2T3BEQ8"/>
<dbReference type="InParanoid" id="A0A2T3BEQ8"/>
<name>A0A2T3BEQ8_AMORE</name>
<dbReference type="STRING" id="857342.A0A2T3BEQ8"/>
<evidence type="ECO:0000313" key="5">
    <source>
        <dbReference type="Proteomes" id="UP000241818"/>
    </source>
</evidence>
<reference evidence="4 5" key="1">
    <citation type="journal article" date="2018" name="New Phytol.">
        <title>Comparative genomics and transcriptomics depict ericoid mycorrhizal fungi as versatile saprotrophs and plant mutualists.</title>
        <authorList>
            <person name="Martino E."/>
            <person name="Morin E."/>
            <person name="Grelet G.A."/>
            <person name="Kuo A."/>
            <person name="Kohler A."/>
            <person name="Daghino S."/>
            <person name="Barry K.W."/>
            <person name="Cichocki N."/>
            <person name="Clum A."/>
            <person name="Dockter R.B."/>
            <person name="Hainaut M."/>
            <person name="Kuo R.C."/>
            <person name="LaButti K."/>
            <person name="Lindahl B.D."/>
            <person name="Lindquist E.A."/>
            <person name="Lipzen A."/>
            <person name="Khouja H.R."/>
            <person name="Magnuson J."/>
            <person name="Murat C."/>
            <person name="Ohm R.A."/>
            <person name="Singer S.W."/>
            <person name="Spatafora J.W."/>
            <person name="Wang M."/>
            <person name="Veneault-Fourrey C."/>
            <person name="Henrissat B."/>
            <person name="Grigoriev I.V."/>
            <person name="Martin F.M."/>
            <person name="Perotto S."/>
        </authorList>
    </citation>
    <scope>NUCLEOTIDE SEQUENCE [LARGE SCALE GENOMIC DNA]</scope>
    <source>
        <strain evidence="4 5">ATCC 22711</strain>
    </source>
</reference>
<dbReference type="PANTHER" id="PTHR45348">
    <property type="entry name" value="HYPOTHETICAL OXIDOREDUCTASE (EUROFUNG)"/>
    <property type="match status" value="1"/>
</dbReference>
<dbReference type="OrthoDB" id="48317at2759"/>
<dbReference type="Gene3D" id="3.90.180.10">
    <property type="entry name" value="Medium-chain alcohol dehydrogenases, catalytic domain"/>
    <property type="match status" value="1"/>
</dbReference>
<evidence type="ECO:0000256" key="2">
    <source>
        <dbReference type="ARBA" id="ARBA00023002"/>
    </source>
</evidence>
<evidence type="ECO:0000259" key="3">
    <source>
        <dbReference type="SMART" id="SM00829"/>
    </source>
</evidence>
<dbReference type="Pfam" id="PF00107">
    <property type="entry name" value="ADH_zinc_N"/>
    <property type="match status" value="1"/>
</dbReference>
<dbReference type="GeneID" id="36570293"/>
<keyword evidence="5" id="KW-1185">Reference proteome</keyword>
<evidence type="ECO:0000313" key="4">
    <source>
        <dbReference type="EMBL" id="PSS27862.1"/>
    </source>
</evidence>
<dbReference type="InterPro" id="IPR020843">
    <property type="entry name" value="ER"/>
</dbReference>
<dbReference type="SUPFAM" id="SSF50129">
    <property type="entry name" value="GroES-like"/>
    <property type="match status" value="1"/>
</dbReference>
<dbReference type="RefSeq" id="XP_024725387.1">
    <property type="nucleotide sequence ID" value="XM_024862212.1"/>
</dbReference>
<gene>
    <name evidence="4" type="ORF">M430DRAFT_131809</name>
</gene>
<organism evidence="4 5">
    <name type="scientific">Amorphotheca resinae ATCC 22711</name>
    <dbReference type="NCBI Taxonomy" id="857342"/>
    <lineage>
        <taxon>Eukaryota</taxon>
        <taxon>Fungi</taxon>
        <taxon>Dikarya</taxon>
        <taxon>Ascomycota</taxon>
        <taxon>Pezizomycotina</taxon>
        <taxon>Leotiomycetes</taxon>
        <taxon>Helotiales</taxon>
        <taxon>Amorphothecaceae</taxon>
        <taxon>Amorphotheca</taxon>
    </lineage>
</organism>
<dbReference type="GO" id="GO:0016651">
    <property type="term" value="F:oxidoreductase activity, acting on NAD(P)H"/>
    <property type="evidence" value="ECO:0007669"/>
    <property type="project" value="InterPro"/>
</dbReference>